<proteinExistence type="inferred from homology"/>
<dbReference type="HOGENOM" id="CLU_1027513_0_0_1"/>
<dbReference type="STRING" id="45351.A7SVN9"/>
<reference evidence="4 5" key="1">
    <citation type="journal article" date="2007" name="Science">
        <title>Sea anemone genome reveals ancestral eumetazoan gene repertoire and genomic organization.</title>
        <authorList>
            <person name="Putnam N.H."/>
            <person name="Srivastava M."/>
            <person name="Hellsten U."/>
            <person name="Dirks B."/>
            <person name="Chapman J."/>
            <person name="Salamov A."/>
            <person name="Terry A."/>
            <person name="Shapiro H."/>
            <person name="Lindquist E."/>
            <person name="Kapitonov V.V."/>
            <person name="Jurka J."/>
            <person name="Genikhovich G."/>
            <person name="Grigoriev I.V."/>
            <person name="Lucas S.M."/>
            <person name="Steele R.E."/>
            <person name="Finnerty J.R."/>
            <person name="Technau U."/>
            <person name="Martindale M.Q."/>
            <person name="Rokhsar D.S."/>
        </authorList>
    </citation>
    <scope>NUCLEOTIDE SEQUENCE [LARGE SCALE GENOMIC DNA]</scope>
    <source>
        <strain evidence="5">CH2 X CH6</strain>
    </source>
</reference>
<dbReference type="GO" id="GO:0005840">
    <property type="term" value="C:ribosome"/>
    <property type="evidence" value="ECO:0007669"/>
    <property type="project" value="UniProtKB-KW"/>
</dbReference>
<accession>A7SVN9</accession>
<dbReference type="InParanoid" id="A7SVN9"/>
<dbReference type="InterPro" id="IPR016095">
    <property type="entry name" value="Ribosomal_uL1_3-a/b-sand"/>
</dbReference>
<organism evidence="4 5">
    <name type="scientific">Nematostella vectensis</name>
    <name type="common">Starlet sea anemone</name>
    <dbReference type="NCBI Taxonomy" id="45351"/>
    <lineage>
        <taxon>Eukaryota</taxon>
        <taxon>Metazoa</taxon>
        <taxon>Cnidaria</taxon>
        <taxon>Anthozoa</taxon>
        <taxon>Hexacorallia</taxon>
        <taxon>Actiniaria</taxon>
        <taxon>Edwardsiidae</taxon>
        <taxon>Nematostella</taxon>
    </lineage>
</organism>
<dbReference type="PANTHER" id="PTHR36427">
    <property type="entry name" value="54S RIBOSOMAL PROTEIN L1, MITOCHONDRIAL"/>
    <property type="match status" value="1"/>
</dbReference>
<dbReference type="Gene3D" id="3.40.50.790">
    <property type="match status" value="1"/>
</dbReference>
<keyword evidence="3" id="KW-0687">Ribonucleoprotein</keyword>
<dbReference type="Pfam" id="PF00687">
    <property type="entry name" value="Ribosomal_L1"/>
    <property type="match status" value="1"/>
</dbReference>
<evidence type="ECO:0000313" key="4">
    <source>
        <dbReference type="EMBL" id="EDO32241.1"/>
    </source>
</evidence>
<evidence type="ECO:0000256" key="1">
    <source>
        <dbReference type="ARBA" id="ARBA00010531"/>
    </source>
</evidence>
<name>A7SVN9_NEMVE</name>
<dbReference type="InterPro" id="IPR028364">
    <property type="entry name" value="Ribosomal_uL1/biogenesis"/>
</dbReference>
<dbReference type="CDD" id="cd00403">
    <property type="entry name" value="Ribosomal_L1"/>
    <property type="match status" value="1"/>
</dbReference>
<dbReference type="FunFam" id="3.40.50.790:FF:000021">
    <property type="entry name" value="Predicted protein"/>
    <property type="match status" value="1"/>
</dbReference>
<dbReference type="eggNOG" id="KOG1569">
    <property type="taxonomic scope" value="Eukaryota"/>
</dbReference>
<evidence type="ECO:0000256" key="3">
    <source>
        <dbReference type="ARBA" id="ARBA00023274"/>
    </source>
</evidence>
<sequence length="299" mass="33831">MAAAYRNFSQTRSFLKISRLLSVTLQQSRTLAHLRSSAELTDTRKYQDDVYLLNYRPKPTHDFVEALNVLRSYAISNADETVELHLKINMGEKKYKIQAFRGTVLMPKPFGSQRTVLVFAEAFPECGTNCPTACRSCKNENCSYIFAKKVKSNHDAIEKKGTTNPTNQKDMMYYRVKEGTLSFDQCLSTLDMLDKVKPLQRILRQKMPTTRRGTATDDIVTAIRTYKQGHPYKCDKHGYLNAGIGKLSFADDEIKVNAQALIQTVYSHRVSSKGKFITRVMLSSTHGPGLLLNAKDIVP</sequence>
<comment type="similarity">
    <text evidence="1">Belongs to the universal ribosomal protein uL1 family.</text>
</comment>
<evidence type="ECO:0000256" key="2">
    <source>
        <dbReference type="ARBA" id="ARBA00022980"/>
    </source>
</evidence>
<keyword evidence="5" id="KW-1185">Reference proteome</keyword>
<dbReference type="GO" id="GO:1990904">
    <property type="term" value="C:ribonucleoprotein complex"/>
    <property type="evidence" value="ECO:0007669"/>
    <property type="project" value="UniProtKB-KW"/>
</dbReference>
<dbReference type="EMBL" id="DS469840">
    <property type="protein sequence ID" value="EDO32241.1"/>
    <property type="molecule type" value="Genomic_DNA"/>
</dbReference>
<evidence type="ECO:0000313" key="5">
    <source>
        <dbReference type="Proteomes" id="UP000001593"/>
    </source>
</evidence>
<dbReference type="OMA" id="NVGTLDM"/>
<dbReference type="PANTHER" id="PTHR36427:SF3">
    <property type="entry name" value="LARGE RIBOSOMAL SUBUNIT PROTEIN UL1M"/>
    <property type="match status" value="1"/>
</dbReference>
<dbReference type="PhylomeDB" id="A7SVN9"/>
<dbReference type="AlphaFoldDB" id="A7SVN9"/>
<dbReference type="Gene3D" id="3.30.190.20">
    <property type="match status" value="1"/>
</dbReference>
<dbReference type="InterPro" id="IPR023674">
    <property type="entry name" value="Ribosomal_uL1-like"/>
</dbReference>
<dbReference type="SUPFAM" id="SSF56808">
    <property type="entry name" value="Ribosomal protein L1"/>
    <property type="match status" value="1"/>
</dbReference>
<dbReference type="Proteomes" id="UP000001593">
    <property type="component" value="Unassembled WGS sequence"/>
</dbReference>
<protein>
    <submittedName>
        <fullName evidence="4">Uncharacterized protein</fullName>
    </submittedName>
</protein>
<gene>
    <name evidence="4" type="ORF">NEMVEDRAFT_v1g218196</name>
</gene>
<keyword evidence="2" id="KW-0689">Ribosomal protein</keyword>